<dbReference type="CDD" id="cd06222">
    <property type="entry name" value="RNase_H_like"/>
    <property type="match status" value="1"/>
</dbReference>
<evidence type="ECO:0000313" key="4">
    <source>
        <dbReference type="Proteomes" id="UP001280121"/>
    </source>
</evidence>
<dbReference type="PANTHER" id="PTHR47723">
    <property type="entry name" value="OS05G0353850 PROTEIN"/>
    <property type="match status" value="1"/>
</dbReference>
<sequence>MFFSIKSLIVIVRKKKYVQFWCQIGVSLLAKWVWRFGNENAPLWKRVLCAKYGRKQEGLVWDFVEVKAGSHFIKSVNKLYDIRKRSANIINKGLRVVVGCGDRAAFWKDIEWDSNPLMKAFTRIYALALNKVGVVSIRDALAWTFCPNGSFSVKSFRRCLEVNEVLVDCLDCSFLWLGYVPPKVEVMLWQLLRGRILVREVLHKFGMPLQASSVCPLCDRESESINHLFLHCDWSWKLWSLAMGKEAILSLAIDSVKFRVALWFKLYGPSSKDLTILLLDVEGRFVDSLSTKIKASGIGEVLRDANGKVLCLFSAGVGRGDSILAELLAIHRACALISSHMFLLDRNITILSDSKMVVSWIEGEGFGNLNLVNWVYDIKQFLASLNSVSIKYTSRSCNSLADSLAKSGSSIQAERLVWGF</sequence>
<evidence type="ECO:0000313" key="3">
    <source>
        <dbReference type="EMBL" id="KAK2641058.1"/>
    </source>
</evidence>
<dbReference type="InterPro" id="IPR002156">
    <property type="entry name" value="RNaseH_domain"/>
</dbReference>
<protein>
    <recommendedName>
        <fullName evidence="5">Reverse transcriptase zinc-binding domain-containing protein</fullName>
    </recommendedName>
</protein>
<evidence type="ECO:0000259" key="2">
    <source>
        <dbReference type="Pfam" id="PF13966"/>
    </source>
</evidence>
<dbReference type="InterPro" id="IPR053151">
    <property type="entry name" value="RNase_H-like"/>
</dbReference>
<feature type="domain" description="RNase H type-1" evidence="1">
    <location>
        <begin position="290"/>
        <end position="407"/>
    </location>
</feature>
<dbReference type="Pfam" id="PF13456">
    <property type="entry name" value="RVT_3"/>
    <property type="match status" value="1"/>
</dbReference>
<name>A0AAD9WSN6_9ROSI</name>
<dbReference type="AlphaFoldDB" id="A0AAD9WSN6"/>
<dbReference type="GO" id="GO:0004523">
    <property type="term" value="F:RNA-DNA hybrid ribonuclease activity"/>
    <property type="evidence" value="ECO:0007669"/>
    <property type="project" value="InterPro"/>
</dbReference>
<gene>
    <name evidence="3" type="ORF">Ddye_022821</name>
</gene>
<feature type="domain" description="Reverse transcriptase zinc-binding" evidence="2">
    <location>
        <begin position="151"/>
        <end position="239"/>
    </location>
</feature>
<dbReference type="InterPro" id="IPR026960">
    <property type="entry name" value="RVT-Znf"/>
</dbReference>
<dbReference type="SUPFAM" id="SSF53098">
    <property type="entry name" value="Ribonuclease H-like"/>
    <property type="match status" value="1"/>
</dbReference>
<dbReference type="InterPro" id="IPR012337">
    <property type="entry name" value="RNaseH-like_sf"/>
</dbReference>
<dbReference type="Gene3D" id="3.30.420.10">
    <property type="entry name" value="Ribonuclease H-like superfamily/Ribonuclease H"/>
    <property type="match status" value="1"/>
</dbReference>
<dbReference type="InterPro" id="IPR044730">
    <property type="entry name" value="RNase_H-like_dom_plant"/>
</dbReference>
<dbReference type="Proteomes" id="UP001280121">
    <property type="component" value="Unassembled WGS sequence"/>
</dbReference>
<dbReference type="Pfam" id="PF13966">
    <property type="entry name" value="zf-RVT"/>
    <property type="match status" value="1"/>
</dbReference>
<accession>A0AAD9WSN6</accession>
<comment type="caution">
    <text evidence="3">The sequence shown here is derived from an EMBL/GenBank/DDBJ whole genome shotgun (WGS) entry which is preliminary data.</text>
</comment>
<evidence type="ECO:0000259" key="1">
    <source>
        <dbReference type="Pfam" id="PF13456"/>
    </source>
</evidence>
<dbReference type="InterPro" id="IPR036397">
    <property type="entry name" value="RNaseH_sf"/>
</dbReference>
<dbReference type="PANTHER" id="PTHR47723:SF22">
    <property type="entry name" value="RNASE H TYPE-1 DOMAIN-CONTAINING PROTEIN"/>
    <property type="match status" value="1"/>
</dbReference>
<proteinExistence type="predicted"/>
<dbReference type="EMBL" id="JANJYI010000007">
    <property type="protein sequence ID" value="KAK2641058.1"/>
    <property type="molecule type" value="Genomic_DNA"/>
</dbReference>
<organism evidence="3 4">
    <name type="scientific">Dipteronia dyeriana</name>
    <dbReference type="NCBI Taxonomy" id="168575"/>
    <lineage>
        <taxon>Eukaryota</taxon>
        <taxon>Viridiplantae</taxon>
        <taxon>Streptophyta</taxon>
        <taxon>Embryophyta</taxon>
        <taxon>Tracheophyta</taxon>
        <taxon>Spermatophyta</taxon>
        <taxon>Magnoliopsida</taxon>
        <taxon>eudicotyledons</taxon>
        <taxon>Gunneridae</taxon>
        <taxon>Pentapetalae</taxon>
        <taxon>rosids</taxon>
        <taxon>malvids</taxon>
        <taxon>Sapindales</taxon>
        <taxon>Sapindaceae</taxon>
        <taxon>Hippocastanoideae</taxon>
        <taxon>Acereae</taxon>
        <taxon>Dipteronia</taxon>
    </lineage>
</organism>
<dbReference type="GO" id="GO:0003676">
    <property type="term" value="F:nucleic acid binding"/>
    <property type="evidence" value="ECO:0007669"/>
    <property type="project" value="InterPro"/>
</dbReference>
<reference evidence="3" key="1">
    <citation type="journal article" date="2023" name="Plant J.">
        <title>Genome sequences and population genomics provide insights into the demographic history, inbreeding, and mutation load of two 'living fossil' tree species of Dipteronia.</title>
        <authorList>
            <person name="Feng Y."/>
            <person name="Comes H.P."/>
            <person name="Chen J."/>
            <person name="Zhu S."/>
            <person name="Lu R."/>
            <person name="Zhang X."/>
            <person name="Li P."/>
            <person name="Qiu J."/>
            <person name="Olsen K.M."/>
            <person name="Qiu Y."/>
        </authorList>
    </citation>
    <scope>NUCLEOTIDE SEQUENCE</scope>
    <source>
        <strain evidence="3">KIB01</strain>
    </source>
</reference>
<keyword evidence="4" id="KW-1185">Reference proteome</keyword>
<evidence type="ECO:0008006" key="5">
    <source>
        <dbReference type="Google" id="ProtNLM"/>
    </source>
</evidence>